<evidence type="ECO:0000256" key="7">
    <source>
        <dbReference type="ARBA" id="ARBA00023146"/>
    </source>
</evidence>
<dbReference type="PANTHER" id="PTHR11946:SF93">
    <property type="entry name" value="VALINE--TRNA LIGASE, CHLOROPLASTIC_MITOCHONDRIAL 2"/>
    <property type="match status" value="1"/>
</dbReference>
<dbReference type="HAMAP" id="MF_02004">
    <property type="entry name" value="Val_tRNA_synth_type1"/>
    <property type="match status" value="1"/>
</dbReference>
<dbReference type="PRINTS" id="PR00986">
    <property type="entry name" value="TRNASYNTHVAL"/>
</dbReference>
<dbReference type="SUPFAM" id="SSF50677">
    <property type="entry name" value="ValRS/IleRS/LeuRS editing domain"/>
    <property type="match status" value="1"/>
</dbReference>
<accession>A0ABU1XDJ4</accession>
<dbReference type="InterPro" id="IPR002300">
    <property type="entry name" value="aa-tRNA-synth_Ia"/>
</dbReference>
<dbReference type="InterPro" id="IPR019499">
    <property type="entry name" value="Val-tRNA_synth_tRNA-bd"/>
</dbReference>
<organism evidence="14 15">
    <name type="scientific">Nocardia kruczakiae</name>
    <dbReference type="NCBI Taxonomy" id="261477"/>
    <lineage>
        <taxon>Bacteria</taxon>
        <taxon>Bacillati</taxon>
        <taxon>Actinomycetota</taxon>
        <taxon>Actinomycetes</taxon>
        <taxon>Mycobacteriales</taxon>
        <taxon>Nocardiaceae</taxon>
        <taxon>Nocardia</taxon>
    </lineage>
</organism>
<keyword evidence="1 9" id="KW-0963">Cytoplasm</keyword>
<gene>
    <name evidence="9" type="primary">valS</name>
    <name evidence="14" type="ORF">J2W56_002140</name>
</gene>
<keyword evidence="4 9" id="KW-0067">ATP-binding</keyword>
<dbReference type="SUPFAM" id="SSF47323">
    <property type="entry name" value="Anticodon-binding domain of a subclass of class I aminoacyl-tRNA synthetases"/>
    <property type="match status" value="1"/>
</dbReference>
<comment type="caution">
    <text evidence="9">Lacks conserved residue(s) required for the propagation of feature annotation.</text>
</comment>
<dbReference type="Gene3D" id="3.40.50.620">
    <property type="entry name" value="HUPs"/>
    <property type="match status" value="2"/>
</dbReference>
<dbReference type="SUPFAM" id="SSF52374">
    <property type="entry name" value="Nucleotidylyl transferase"/>
    <property type="match status" value="1"/>
</dbReference>
<dbReference type="EMBL" id="JAVDWW010000003">
    <property type="protein sequence ID" value="MDR7168409.1"/>
    <property type="molecule type" value="Genomic_DNA"/>
</dbReference>
<keyword evidence="15" id="KW-1185">Reference proteome</keyword>
<evidence type="ECO:0000256" key="4">
    <source>
        <dbReference type="ARBA" id="ARBA00022840"/>
    </source>
</evidence>
<comment type="subunit">
    <text evidence="9">Monomer.</text>
</comment>
<evidence type="ECO:0000256" key="5">
    <source>
        <dbReference type="ARBA" id="ARBA00022917"/>
    </source>
</evidence>
<dbReference type="InterPro" id="IPR010978">
    <property type="entry name" value="tRNA-bd_arm"/>
</dbReference>
<evidence type="ECO:0000256" key="8">
    <source>
        <dbReference type="ARBA" id="ARBA00047552"/>
    </source>
</evidence>
<feature type="binding site" evidence="9">
    <location>
        <position position="548"/>
    </location>
    <ligand>
        <name>ATP</name>
        <dbReference type="ChEBI" id="CHEBI:30616"/>
    </ligand>
</feature>
<dbReference type="InterPro" id="IPR009008">
    <property type="entry name" value="Val/Leu/Ile-tRNA-synth_edit"/>
</dbReference>
<dbReference type="PANTHER" id="PTHR11946">
    <property type="entry name" value="VALYL-TRNA SYNTHETASES"/>
    <property type="match status" value="1"/>
</dbReference>
<proteinExistence type="inferred from homology"/>
<feature type="domain" description="Aminoacyl-tRNA synthetase class Ia" evidence="11">
    <location>
        <begin position="449"/>
        <end position="583"/>
    </location>
</feature>
<dbReference type="CDD" id="cd00817">
    <property type="entry name" value="ValRS_core"/>
    <property type="match status" value="1"/>
</dbReference>
<dbReference type="PROSITE" id="PS00178">
    <property type="entry name" value="AA_TRNA_LIGASE_I"/>
    <property type="match status" value="1"/>
</dbReference>
<comment type="caution">
    <text evidence="14">The sequence shown here is derived from an EMBL/GenBank/DDBJ whole genome shotgun (WGS) entry which is preliminary data.</text>
</comment>
<dbReference type="Pfam" id="PF08264">
    <property type="entry name" value="Anticodon_1"/>
    <property type="match status" value="1"/>
</dbReference>
<comment type="domain">
    <text evidence="9">The C-terminal coiled-coil domain is crucial for aminoacylation activity.</text>
</comment>
<evidence type="ECO:0000313" key="15">
    <source>
        <dbReference type="Proteomes" id="UP001251217"/>
    </source>
</evidence>
<keyword evidence="7 9" id="KW-0030">Aminoacyl-tRNA synthetase</keyword>
<evidence type="ECO:0000259" key="11">
    <source>
        <dbReference type="Pfam" id="PF00133"/>
    </source>
</evidence>
<evidence type="ECO:0000256" key="6">
    <source>
        <dbReference type="ARBA" id="ARBA00023054"/>
    </source>
</evidence>
<comment type="catalytic activity">
    <reaction evidence="8 9">
        <text>tRNA(Val) + L-valine + ATP = L-valyl-tRNA(Val) + AMP + diphosphate</text>
        <dbReference type="Rhea" id="RHEA:10704"/>
        <dbReference type="Rhea" id="RHEA-COMP:9672"/>
        <dbReference type="Rhea" id="RHEA-COMP:9708"/>
        <dbReference type="ChEBI" id="CHEBI:30616"/>
        <dbReference type="ChEBI" id="CHEBI:33019"/>
        <dbReference type="ChEBI" id="CHEBI:57762"/>
        <dbReference type="ChEBI" id="CHEBI:78442"/>
        <dbReference type="ChEBI" id="CHEBI:78537"/>
        <dbReference type="ChEBI" id="CHEBI:456215"/>
        <dbReference type="EC" id="6.1.1.9"/>
    </reaction>
</comment>
<feature type="domain" description="Aminoacyl-tRNA synthetase class Ia" evidence="11">
    <location>
        <begin position="29"/>
        <end position="439"/>
    </location>
</feature>
<dbReference type="Gene3D" id="1.10.730.10">
    <property type="entry name" value="Isoleucyl-tRNA Synthetase, Domain 1"/>
    <property type="match status" value="1"/>
</dbReference>
<evidence type="ECO:0000256" key="10">
    <source>
        <dbReference type="SAM" id="MobiDB-lite"/>
    </source>
</evidence>
<dbReference type="RefSeq" id="WP_310400255.1">
    <property type="nucleotide sequence ID" value="NZ_JAVDWW010000003.1"/>
</dbReference>
<evidence type="ECO:0000313" key="14">
    <source>
        <dbReference type="EMBL" id="MDR7168409.1"/>
    </source>
</evidence>
<dbReference type="InterPro" id="IPR033705">
    <property type="entry name" value="Anticodon_Ia_Val"/>
</dbReference>
<dbReference type="Gene3D" id="1.10.287.380">
    <property type="entry name" value="Valyl-tRNA synthetase, C-terminal domain"/>
    <property type="match status" value="1"/>
</dbReference>
<dbReference type="NCBIfam" id="TIGR00422">
    <property type="entry name" value="valS"/>
    <property type="match status" value="1"/>
</dbReference>
<feature type="short sequence motif" description="'HIGH' region" evidence="9">
    <location>
        <begin position="57"/>
        <end position="67"/>
    </location>
</feature>
<dbReference type="GO" id="GO:0004832">
    <property type="term" value="F:valine-tRNA ligase activity"/>
    <property type="evidence" value="ECO:0007669"/>
    <property type="project" value="UniProtKB-EC"/>
</dbReference>
<feature type="domain" description="Methionyl/Valyl/Leucyl/Isoleucyl-tRNA synthetase anticodon-binding" evidence="12">
    <location>
        <begin position="626"/>
        <end position="772"/>
    </location>
</feature>
<feature type="domain" description="Valyl-tRNA synthetase tRNA-binding arm" evidence="13">
    <location>
        <begin position="829"/>
        <end position="893"/>
    </location>
</feature>
<dbReference type="CDD" id="cd07962">
    <property type="entry name" value="Anticodon_Ia_Val"/>
    <property type="match status" value="1"/>
</dbReference>
<keyword evidence="2 9" id="KW-0436">Ligase</keyword>
<dbReference type="InterPro" id="IPR009080">
    <property type="entry name" value="tRNAsynth_Ia_anticodon-bd"/>
</dbReference>
<feature type="region of interest" description="Disordered" evidence="10">
    <location>
        <begin position="1"/>
        <end position="22"/>
    </location>
</feature>
<dbReference type="Pfam" id="PF00133">
    <property type="entry name" value="tRNA-synt_1"/>
    <property type="match status" value="2"/>
</dbReference>
<evidence type="ECO:0000256" key="3">
    <source>
        <dbReference type="ARBA" id="ARBA00022741"/>
    </source>
</evidence>
<comment type="similarity">
    <text evidence="9">Belongs to the class-I aminoacyl-tRNA synthetase family. ValS type 1 subfamily.</text>
</comment>
<dbReference type="NCBIfam" id="NF004349">
    <property type="entry name" value="PRK05729.1"/>
    <property type="match status" value="1"/>
</dbReference>
<sequence>MTSAAPDNSRNRADALPKSWNPSDVEADLYERWVAAGYFTADPASDKPPYSIVLPPPNVTGNLHMGHAFDHTLMDLLTRRKRMQGYEVLWLPGMDHAGIATQTVVEKQLAVDGKTKEDFGRELFVDKVWDWKRESGGAIQGQMRRLGDGVDWSRDRFTMDEGLSRAVQTIFKRLYDAGLIYRAERLVNWSPSLETAISDVEVKYEDVEGELVSLRYGSLNDDEPHVIVATTRVETMLGDTAVAVHPEDERYRALIGTTVYHPITGRQIPIVADDYVDPEFGSGAVKITPAHDPNDFEIGLRHNLPMPTIMDKTGKIADTGTEFDGMDRFEARVKIRERLAGEGRIVAEKRPYVHSVGHSERSGEPIEPRLSMQWWVKVESLAKAAGDAVRNGAVTIYPASQEPRWFEWVDNMHDWCISRQLWWGHRIPIWYGPEGEIACVGPDEQAPEGWVQDPDVLDTWFSSGLWPFSTMGWPDATPELSKFYPTSVLVTGYDILFFWVARMMMFGMFVSDDPVIATGKDSGRQQVPFDDVFLHGLIRDEFGRKYSKSKGIGVDPLLWIDEYGADATRFTLARGAQPGSDLSVGPPHVQASRNFITKLFNASKFALMNGAAPGELPERATLTDTDRWILDRLDEVRAEVDGAFDRYEFGKACEALYHFAWDELCDWYLELAKVQFAESEERAASTRIVLGNVLDSVLRLLHPAIPFVTETLWQALTEAGVDDSLVIAAWPQSSGVATDTVAAQRIADLQKLVTEIRRFRSDQGLTDKQKVAAKLIGLDTADLTGLHAEIASLARLTEPDAGFSATAAVEVRLSGATVTVELDTSGTVDLDAERRRLEKDLAAAQKDLAATTAKLGNEAFLAKAPDEVVAKIRTRREVAESEVTRIGARLAQITESVANK</sequence>
<comment type="subcellular location">
    <subcellularLocation>
        <location evidence="9">Cytoplasm</location>
    </subcellularLocation>
</comment>
<feature type="coiled-coil region" evidence="9">
    <location>
        <begin position="827"/>
        <end position="854"/>
    </location>
</feature>
<dbReference type="InterPro" id="IPR014729">
    <property type="entry name" value="Rossmann-like_a/b/a_fold"/>
</dbReference>
<keyword evidence="3 9" id="KW-0547">Nucleotide-binding</keyword>
<protein>
    <recommendedName>
        <fullName evidence="9">Valine--tRNA ligase</fullName>
        <ecNumber evidence="9">6.1.1.9</ecNumber>
    </recommendedName>
    <alternativeName>
        <fullName evidence="9">Valyl-tRNA synthetase</fullName>
        <shortName evidence="9">ValRS</shortName>
    </alternativeName>
</protein>
<dbReference type="Proteomes" id="UP001251217">
    <property type="component" value="Unassembled WGS sequence"/>
</dbReference>
<comment type="domain">
    <text evidence="9">ValRS has two distinct active sites: one for aminoacylation and one for editing. The misactivated threonine is translocated from the active site to the editing site.</text>
</comment>
<dbReference type="InterPro" id="IPR037118">
    <property type="entry name" value="Val-tRNA_synth_C_sf"/>
</dbReference>
<evidence type="ECO:0000259" key="12">
    <source>
        <dbReference type="Pfam" id="PF08264"/>
    </source>
</evidence>
<dbReference type="SUPFAM" id="SSF46589">
    <property type="entry name" value="tRNA-binding arm"/>
    <property type="match status" value="1"/>
</dbReference>
<dbReference type="Pfam" id="PF10458">
    <property type="entry name" value="Val_tRNA-synt_C"/>
    <property type="match status" value="1"/>
</dbReference>
<comment type="function">
    <text evidence="9">Catalyzes the attachment of valine to tRNA(Val). As ValRS can inadvertently accommodate and process structurally similar amino acids such as threonine, to avoid such errors, it has a 'posttransfer' editing activity that hydrolyzes mischarged Thr-tRNA(Val) in a tRNA-dependent manner.</text>
</comment>
<dbReference type="EC" id="6.1.1.9" evidence="9"/>
<evidence type="ECO:0000259" key="13">
    <source>
        <dbReference type="Pfam" id="PF10458"/>
    </source>
</evidence>
<keyword evidence="5 9" id="KW-0648">Protein biosynthesis</keyword>
<dbReference type="Gene3D" id="3.90.740.10">
    <property type="entry name" value="Valyl/Leucyl/Isoleucyl-tRNA synthetase, editing domain"/>
    <property type="match status" value="1"/>
</dbReference>
<reference evidence="14 15" key="1">
    <citation type="submission" date="2023-07" db="EMBL/GenBank/DDBJ databases">
        <title>Sorghum-associated microbial communities from plants grown in Nebraska, USA.</title>
        <authorList>
            <person name="Schachtman D."/>
        </authorList>
    </citation>
    <scope>NUCLEOTIDE SEQUENCE [LARGE SCALE GENOMIC DNA]</scope>
    <source>
        <strain evidence="14 15">4272</strain>
    </source>
</reference>
<name>A0ABU1XDJ4_9NOCA</name>
<evidence type="ECO:0000256" key="9">
    <source>
        <dbReference type="HAMAP-Rule" id="MF_02004"/>
    </source>
</evidence>
<keyword evidence="6 9" id="KW-0175">Coiled coil</keyword>
<dbReference type="InterPro" id="IPR013155">
    <property type="entry name" value="M/V/L/I-tRNA-synth_anticd-bd"/>
</dbReference>
<dbReference type="InterPro" id="IPR001412">
    <property type="entry name" value="aa-tRNA-synth_I_CS"/>
</dbReference>
<dbReference type="InterPro" id="IPR002303">
    <property type="entry name" value="Valyl-tRNA_ligase"/>
</dbReference>
<evidence type="ECO:0000256" key="1">
    <source>
        <dbReference type="ARBA" id="ARBA00022490"/>
    </source>
</evidence>
<evidence type="ECO:0000256" key="2">
    <source>
        <dbReference type="ARBA" id="ARBA00022598"/>
    </source>
</evidence>